<dbReference type="InterPro" id="IPR019734">
    <property type="entry name" value="TPR_rpt"/>
</dbReference>
<dbReference type="GeneID" id="83210969"/>
<protein>
    <submittedName>
        <fullName evidence="8">Uncharacterized protein</fullName>
    </submittedName>
</protein>
<sequence>MSDTSDLFAKANDAYFDDDYDEALSLYSQTIEADATHAEAFMRRCTVYQKLNQLDKALADADKALEILNGPKGTRSLLARAHLQRGIVQFNLKQYPEAQKSFESAKELNPNERTLATWLRKVQDVLPPPPPPPAPKQEEQPAPAVQAPAPSTPQNVRARHEWFQNDTFVTVEVFIKKVNKDDVSLDFFDRSLSLSIKMPTGSTFSLELDPLAHEVLPKECSYKVLSTKIEIKLKKKTEGIKWGTLEGEDELPTTMASTSVSSSRKPKDWNKLVQEIEKDQDKPEGDAALNSLFQQIYSGADEDTRRAMMKSFVESNGTCLSTNWAEVGSKKVETKPPEGMVAKKYEI</sequence>
<dbReference type="PROSITE" id="PS50005">
    <property type="entry name" value="TPR"/>
    <property type="match status" value="1"/>
</dbReference>
<dbReference type="SMART" id="SM00028">
    <property type="entry name" value="TPR"/>
    <property type="match status" value="3"/>
</dbReference>
<dbReference type="GO" id="GO:0005737">
    <property type="term" value="C:cytoplasm"/>
    <property type="evidence" value="ECO:0007669"/>
    <property type="project" value="UniProtKB-ARBA"/>
</dbReference>
<feature type="domain" description="CS" evidence="7">
    <location>
        <begin position="155"/>
        <end position="246"/>
    </location>
</feature>
<evidence type="ECO:0000256" key="2">
    <source>
        <dbReference type="ARBA" id="ARBA00022737"/>
    </source>
</evidence>
<dbReference type="Gene3D" id="2.60.40.790">
    <property type="match status" value="1"/>
</dbReference>
<feature type="region of interest" description="Disordered" evidence="5">
    <location>
        <begin position="123"/>
        <end position="156"/>
    </location>
</feature>
<accession>A0AAD7V909</accession>
<evidence type="ECO:0000313" key="8">
    <source>
        <dbReference type="EMBL" id="KAJ8660510.1"/>
    </source>
</evidence>
<reference evidence="8 9" key="1">
    <citation type="submission" date="2023-03" db="EMBL/GenBank/DDBJ databases">
        <title>Genome sequence of Lichtheimia ornata CBS 291.66.</title>
        <authorList>
            <person name="Mohabir J.T."/>
            <person name="Shea T.P."/>
            <person name="Kurbessoian T."/>
            <person name="Berby B."/>
            <person name="Fontaine J."/>
            <person name="Livny J."/>
            <person name="Gnirke A."/>
            <person name="Stajich J.E."/>
            <person name="Cuomo C.A."/>
        </authorList>
    </citation>
    <scope>NUCLEOTIDE SEQUENCE [LARGE SCALE GENOMIC DNA]</scope>
    <source>
        <strain evidence="8">CBS 291.66</strain>
    </source>
</reference>
<dbReference type="FunFam" id="2.60.40.790:FF:000012">
    <property type="entry name" value="SGT1 homolog, MIS12 kinetochore complex assembly cochaperone"/>
    <property type="match status" value="1"/>
</dbReference>
<evidence type="ECO:0000313" key="9">
    <source>
        <dbReference type="Proteomes" id="UP001234581"/>
    </source>
</evidence>
<dbReference type="PROSITE" id="PS51203">
    <property type="entry name" value="CS"/>
    <property type="match status" value="1"/>
</dbReference>
<dbReference type="SUPFAM" id="SSF49764">
    <property type="entry name" value="HSP20-like chaperones"/>
    <property type="match status" value="1"/>
</dbReference>
<gene>
    <name evidence="8" type="ORF">O0I10_003556</name>
</gene>
<dbReference type="Pfam" id="PF07719">
    <property type="entry name" value="TPR_2"/>
    <property type="match status" value="1"/>
</dbReference>
<dbReference type="Pfam" id="PF04969">
    <property type="entry name" value="CS"/>
    <property type="match status" value="1"/>
</dbReference>
<evidence type="ECO:0000256" key="3">
    <source>
        <dbReference type="ARBA" id="ARBA00022803"/>
    </source>
</evidence>
<dbReference type="GO" id="GO:0051087">
    <property type="term" value="F:protein-folding chaperone binding"/>
    <property type="evidence" value="ECO:0007669"/>
    <property type="project" value="InterPro"/>
</dbReference>
<feature type="domain" description="SGS" evidence="6">
    <location>
        <begin position="258"/>
        <end position="347"/>
    </location>
</feature>
<evidence type="ECO:0000256" key="4">
    <source>
        <dbReference type="PROSITE-ProRule" id="PRU00339"/>
    </source>
</evidence>
<dbReference type="CDD" id="cd06466">
    <property type="entry name" value="p23_CS_SGT1_like"/>
    <property type="match status" value="1"/>
</dbReference>
<dbReference type="Gene3D" id="1.25.40.10">
    <property type="entry name" value="Tetratricopeptide repeat domain"/>
    <property type="match status" value="1"/>
</dbReference>
<keyword evidence="2" id="KW-0677">Repeat</keyword>
<dbReference type="InterPro" id="IPR044563">
    <property type="entry name" value="Sgt1-like"/>
</dbReference>
<comment type="similarity">
    <text evidence="1">Belongs to the SGT1 family.</text>
</comment>
<evidence type="ECO:0000256" key="5">
    <source>
        <dbReference type="SAM" id="MobiDB-lite"/>
    </source>
</evidence>
<proteinExistence type="inferred from homology"/>
<dbReference type="InterPro" id="IPR008978">
    <property type="entry name" value="HSP20-like_chaperone"/>
</dbReference>
<feature type="compositionally biased region" description="Low complexity" evidence="5">
    <location>
        <begin position="140"/>
        <end position="154"/>
    </location>
</feature>
<dbReference type="SUPFAM" id="SSF48452">
    <property type="entry name" value="TPR-like"/>
    <property type="match status" value="1"/>
</dbReference>
<dbReference type="Pfam" id="PF05002">
    <property type="entry name" value="SGS"/>
    <property type="match status" value="1"/>
</dbReference>
<dbReference type="EMBL" id="JARTCD010000012">
    <property type="protein sequence ID" value="KAJ8660510.1"/>
    <property type="molecule type" value="Genomic_DNA"/>
</dbReference>
<dbReference type="InterPro" id="IPR007052">
    <property type="entry name" value="CS_dom"/>
</dbReference>
<dbReference type="InterPro" id="IPR011990">
    <property type="entry name" value="TPR-like_helical_dom_sf"/>
</dbReference>
<dbReference type="RefSeq" id="XP_058345423.1">
    <property type="nucleotide sequence ID" value="XM_058483625.1"/>
</dbReference>
<feature type="repeat" description="TPR" evidence="4">
    <location>
        <begin position="79"/>
        <end position="112"/>
    </location>
</feature>
<dbReference type="InterPro" id="IPR013105">
    <property type="entry name" value="TPR_2"/>
</dbReference>
<dbReference type="PANTHER" id="PTHR45862">
    <property type="entry name" value="PROTEIN SGT1 HOMOLOG"/>
    <property type="match status" value="1"/>
</dbReference>
<dbReference type="PROSITE" id="PS51048">
    <property type="entry name" value="SGS"/>
    <property type="match status" value="1"/>
</dbReference>
<keyword evidence="3 4" id="KW-0802">TPR repeat</keyword>
<feature type="compositionally biased region" description="Pro residues" evidence="5">
    <location>
        <begin position="126"/>
        <end position="135"/>
    </location>
</feature>
<keyword evidence="9" id="KW-1185">Reference proteome</keyword>
<evidence type="ECO:0000259" key="7">
    <source>
        <dbReference type="PROSITE" id="PS51203"/>
    </source>
</evidence>
<dbReference type="Proteomes" id="UP001234581">
    <property type="component" value="Unassembled WGS sequence"/>
</dbReference>
<organism evidence="8 9">
    <name type="scientific">Lichtheimia ornata</name>
    <dbReference type="NCBI Taxonomy" id="688661"/>
    <lineage>
        <taxon>Eukaryota</taxon>
        <taxon>Fungi</taxon>
        <taxon>Fungi incertae sedis</taxon>
        <taxon>Mucoromycota</taxon>
        <taxon>Mucoromycotina</taxon>
        <taxon>Mucoromycetes</taxon>
        <taxon>Mucorales</taxon>
        <taxon>Lichtheimiaceae</taxon>
        <taxon>Lichtheimia</taxon>
    </lineage>
</organism>
<comment type="caution">
    <text evidence="8">The sequence shown here is derived from an EMBL/GenBank/DDBJ whole genome shotgun (WGS) entry which is preliminary data.</text>
</comment>
<dbReference type="InterPro" id="IPR007699">
    <property type="entry name" value="SGS_dom"/>
</dbReference>
<evidence type="ECO:0000256" key="1">
    <source>
        <dbReference type="ARBA" id="ARBA00008509"/>
    </source>
</evidence>
<name>A0AAD7V909_9FUNG</name>
<evidence type="ECO:0000259" key="6">
    <source>
        <dbReference type="PROSITE" id="PS51048"/>
    </source>
</evidence>
<dbReference type="AlphaFoldDB" id="A0AAD7V909"/>